<dbReference type="InterPro" id="IPR015424">
    <property type="entry name" value="PyrdxlP-dep_Trfase"/>
</dbReference>
<dbReference type="SUPFAM" id="SSF53383">
    <property type="entry name" value="PLP-dependent transferases"/>
    <property type="match status" value="1"/>
</dbReference>
<dbReference type="AlphaFoldDB" id="A0A516H5X2"/>
<evidence type="ECO:0000256" key="5">
    <source>
        <dbReference type="ARBA" id="ARBA00023163"/>
    </source>
</evidence>
<keyword evidence="3" id="KW-0805">Transcription regulation</keyword>
<dbReference type="Proteomes" id="UP000317496">
    <property type="component" value="Chromosome"/>
</dbReference>
<protein>
    <submittedName>
        <fullName evidence="7">PLP-dependent aminotransferase family protein</fullName>
    </submittedName>
</protein>
<comment type="similarity">
    <text evidence="1">In the C-terminal section; belongs to the class-I pyridoxal-phosphate-dependent aminotransferase family.</text>
</comment>
<keyword evidence="7" id="KW-0032">Aminotransferase</keyword>
<accession>A0A516H5X2</accession>
<gene>
    <name evidence="7" type="ORF">FNB15_18560</name>
</gene>
<dbReference type="InterPro" id="IPR051446">
    <property type="entry name" value="HTH_trans_reg/aminotransferase"/>
</dbReference>
<dbReference type="SUPFAM" id="SSF46785">
    <property type="entry name" value="Winged helix' DNA-binding domain"/>
    <property type="match status" value="1"/>
</dbReference>
<dbReference type="InterPro" id="IPR000524">
    <property type="entry name" value="Tscrpt_reg_HTH_GntR"/>
</dbReference>
<dbReference type="InterPro" id="IPR004839">
    <property type="entry name" value="Aminotransferase_I/II_large"/>
</dbReference>
<evidence type="ECO:0000313" key="8">
    <source>
        <dbReference type="Proteomes" id="UP000317496"/>
    </source>
</evidence>
<keyword evidence="2" id="KW-0663">Pyridoxal phosphate</keyword>
<dbReference type="PANTHER" id="PTHR46577:SF1">
    <property type="entry name" value="HTH-TYPE TRANSCRIPTIONAL REGULATORY PROTEIN GABR"/>
    <property type="match status" value="1"/>
</dbReference>
<evidence type="ECO:0000256" key="2">
    <source>
        <dbReference type="ARBA" id="ARBA00022898"/>
    </source>
</evidence>
<dbReference type="GO" id="GO:0030170">
    <property type="term" value="F:pyridoxal phosphate binding"/>
    <property type="evidence" value="ECO:0007669"/>
    <property type="project" value="InterPro"/>
</dbReference>
<dbReference type="RefSeq" id="WP_144258148.1">
    <property type="nucleotide sequence ID" value="NZ_CP041636.1"/>
</dbReference>
<organism evidence="7 8">
    <name type="scientific">Ferrovibrio terrae</name>
    <dbReference type="NCBI Taxonomy" id="2594003"/>
    <lineage>
        <taxon>Bacteria</taxon>
        <taxon>Pseudomonadati</taxon>
        <taxon>Pseudomonadota</taxon>
        <taxon>Alphaproteobacteria</taxon>
        <taxon>Rhodospirillales</taxon>
        <taxon>Rhodospirillaceae</taxon>
        <taxon>Ferrovibrio</taxon>
    </lineage>
</organism>
<keyword evidence="5" id="KW-0804">Transcription</keyword>
<dbReference type="Gene3D" id="1.10.10.10">
    <property type="entry name" value="Winged helix-like DNA-binding domain superfamily/Winged helix DNA-binding domain"/>
    <property type="match status" value="1"/>
</dbReference>
<dbReference type="CDD" id="cd00609">
    <property type="entry name" value="AAT_like"/>
    <property type="match status" value="1"/>
</dbReference>
<feature type="domain" description="HTH gntR-type" evidence="6">
    <location>
        <begin position="22"/>
        <end position="90"/>
    </location>
</feature>
<name>A0A516H5X2_9PROT</name>
<dbReference type="GO" id="GO:0008483">
    <property type="term" value="F:transaminase activity"/>
    <property type="evidence" value="ECO:0007669"/>
    <property type="project" value="UniProtKB-KW"/>
</dbReference>
<evidence type="ECO:0000256" key="4">
    <source>
        <dbReference type="ARBA" id="ARBA00023125"/>
    </source>
</evidence>
<reference evidence="7 8" key="1">
    <citation type="submission" date="2019-07" db="EMBL/GenBank/DDBJ databases">
        <title>Genome sequencing for Ferrovibrio sp. K5.</title>
        <authorList>
            <person name="Park S.-J."/>
        </authorList>
    </citation>
    <scope>NUCLEOTIDE SEQUENCE [LARGE SCALE GENOMIC DNA]</scope>
    <source>
        <strain evidence="7 8">K5</strain>
    </source>
</reference>
<dbReference type="EMBL" id="CP041636">
    <property type="protein sequence ID" value="QDO99152.1"/>
    <property type="molecule type" value="Genomic_DNA"/>
</dbReference>
<dbReference type="PANTHER" id="PTHR46577">
    <property type="entry name" value="HTH-TYPE TRANSCRIPTIONAL REGULATORY PROTEIN GABR"/>
    <property type="match status" value="1"/>
</dbReference>
<dbReference type="PRINTS" id="PR00035">
    <property type="entry name" value="HTHGNTR"/>
</dbReference>
<dbReference type="CDD" id="cd07377">
    <property type="entry name" value="WHTH_GntR"/>
    <property type="match status" value="1"/>
</dbReference>
<keyword evidence="4" id="KW-0238">DNA-binding</keyword>
<dbReference type="InterPro" id="IPR036388">
    <property type="entry name" value="WH-like_DNA-bd_sf"/>
</dbReference>
<dbReference type="Pfam" id="PF00155">
    <property type="entry name" value="Aminotran_1_2"/>
    <property type="match status" value="1"/>
</dbReference>
<dbReference type="InterPro" id="IPR015421">
    <property type="entry name" value="PyrdxlP-dep_Trfase_major"/>
</dbReference>
<evidence type="ECO:0000259" key="6">
    <source>
        <dbReference type="PROSITE" id="PS50949"/>
    </source>
</evidence>
<evidence type="ECO:0000313" key="7">
    <source>
        <dbReference type="EMBL" id="QDO99152.1"/>
    </source>
</evidence>
<keyword evidence="8" id="KW-1185">Reference proteome</keyword>
<dbReference type="GO" id="GO:0003677">
    <property type="term" value="F:DNA binding"/>
    <property type="evidence" value="ECO:0007669"/>
    <property type="project" value="UniProtKB-KW"/>
</dbReference>
<dbReference type="KEGG" id="fer:FNB15_18560"/>
<keyword evidence="7" id="KW-0808">Transferase</keyword>
<proteinExistence type="inferred from homology"/>
<dbReference type="Gene3D" id="3.40.640.10">
    <property type="entry name" value="Type I PLP-dependent aspartate aminotransferase-like (Major domain)"/>
    <property type="match status" value="1"/>
</dbReference>
<dbReference type="GO" id="GO:0003700">
    <property type="term" value="F:DNA-binding transcription factor activity"/>
    <property type="evidence" value="ECO:0007669"/>
    <property type="project" value="InterPro"/>
</dbReference>
<dbReference type="InterPro" id="IPR036390">
    <property type="entry name" value="WH_DNA-bd_sf"/>
</dbReference>
<evidence type="ECO:0000256" key="1">
    <source>
        <dbReference type="ARBA" id="ARBA00005384"/>
    </source>
</evidence>
<dbReference type="SMART" id="SM00345">
    <property type="entry name" value="HTH_GNTR"/>
    <property type="match status" value="1"/>
</dbReference>
<dbReference type="OrthoDB" id="9808770at2"/>
<evidence type="ECO:0000256" key="3">
    <source>
        <dbReference type="ARBA" id="ARBA00023015"/>
    </source>
</evidence>
<dbReference type="PROSITE" id="PS50949">
    <property type="entry name" value="HTH_GNTR"/>
    <property type="match status" value="1"/>
</dbReference>
<sequence length="490" mass="52690">MARRAAGRFIGWFRPARGPGDPSLQEQLYAAIRKAVLAGEWSPSERLPSSRTLAAELGLGRNTVMAAIERLVAEGYLDSRRGAGLFVAADLPPEGMIDGAAKSSEPVLSRRSDRFTQLHAEGETFPGQFPARPFATGPLALDEFPLDLWRRLTAQTLRGAGAARLLANGPAQGLPELRQELSGYLTNSRGVVCTPETIVVVSGAQQALDLIGRLLLDPGDAVAVEDPGYVGLREALAGVGAKLHPVPVDAQGFDPAALAKLQPAPKLVMLTPSHQFPLGMTLPLARRLALLAEARARNLWIVEDDYDCEFRYGGPPLQALQGLDGGERVLYVGTFSKVLFPGLRLGYVVLPPALVEGFLRLKATADGFAPPASQAVLARFIAEGHLAQHVRRMRVLYRKRRATLLAALQREAADLFEIGATEAGLHLAVRFRDGRDDRAAVEAIRAAGLSAMPLSRYAIARPVSGLVLGFAAFPENELDVAVQRLVKVLR</sequence>
<dbReference type="Pfam" id="PF00392">
    <property type="entry name" value="GntR"/>
    <property type="match status" value="1"/>
</dbReference>